<dbReference type="PANTHER" id="PTHR33877">
    <property type="entry name" value="SLL1193 PROTEIN"/>
    <property type="match status" value="1"/>
</dbReference>
<protein>
    <submittedName>
        <fullName evidence="2">5-methylcytosine-specific restriction endonuclease McrA</fullName>
    </submittedName>
</protein>
<dbReference type="RefSeq" id="WP_085209941.1">
    <property type="nucleotide sequence ID" value="NZ_FXAM01000001.1"/>
</dbReference>
<sequence length="196" mass="22082">MEIYHLQVLRTDASGMPLEWIGYQEAAKLYHLGQVAYSCGTHLYTLHGGINAKTGRRSIIEVNSIIATYHQHGSGYGTDPNYIPPLSNPALFRRDNNLCLYCGQHFGQGDLSRDHITPISQGGADIWNNVVTACKRCNNHKAGRTPEQAGMQLLAIPFVPTHAEYIYLQGRRVLSDQMEFLKAHFPRKSPLHQRLR</sequence>
<name>A0A1Y6CRZ6_9GAMM</name>
<accession>A0A1Y6CRZ6</accession>
<dbReference type="Gene3D" id="1.10.30.50">
    <property type="match status" value="1"/>
</dbReference>
<dbReference type="InterPro" id="IPR003615">
    <property type="entry name" value="HNH_nuc"/>
</dbReference>
<proteinExistence type="predicted"/>
<dbReference type="GO" id="GO:0004519">
    <property type="term" value="F:endonuclease activity"/>
    <property type="evidence" value="ECO:0007669"/>
    <property type="project" value="UniProtKB-KW"/>
</dbReference>
<feature type="domain" description="HNH nuclease" evidence="1">
    <location>
        <begin position="86"/>
        <end position="139"/>
    </location>
</feature>
<reference evidence="2 3" key="1">
    <citation type="submission" date="2016-12" db="EMBL/GenBank/DDBJ databases">
        <authorList>
            <person name="Song W.-J."/>
            <person name="Kurnit D.M."/>
        </authorList>
    </citation>
    <scope>NUCLEOTIDE SEQUENCE [LARGE SCALE GENOMIC DNA]</scope>
    <source>
        <strain evidence="2 3">175</strain>
    </source>
</reference>
<dbReference type="STRING" id="1760988.SAMN02949497_0679"/>
<dbReference type="EMBL" id="FXAM01000001">
    <property type="protein sequence ID" value="SMF93398.1"/>
    <property type="molecule type" value="Genomic_DNA"/>
</dbReference>
<dbReference type="Pfam" id="PF14279">
    <property type="entry name" value="HNH_5"/>
    <property type="match status" value="1"/>
</dbReference>
<evidence type="ECO:0000313" key="2">
    <source>
        <dbReference type="EMBL" id="SMF93398.1"/>
    </source>
</evidence>
<dbReference type="Proteomes" id="UP000192923">
    <property type="component" value="Unassembled WGS sequence"/>
</dbReference>
<evidence type="ECO:0000259" key="1">
    <source>
        <dbReference type="SMART" id="SM00507"/>
    </source>
</evidence>
<keyword evidence="2" id="KW-0540">Nuclease</keyword>
<dbReference type="InterPro" id="IPR029471">
    <property type="entry name" value="HNH_5"/>
</dbReference>
<gene>
    <name evidence="2" type="ORF">SAMN02949497_0679</name>
</gene>
<dbReference type="InterPro" id="IPR052892">
    <property type="entry name" value="NA-targeting_endonuclease"/>
</dbReference>
<keyword evidence="2" id="KW-0378">Hydrolase</keyword>
<dbReference type="AlphaFoldDB" id="A0A1Y6CRZ6"/>
<dbReference type="SMART" id="SM00507">
    <property type="entry name" value="HNHc"/>
    <property type="match status" value="1"/>
</dbReference>
<evidence type="ECO:0000313" key="3">
    <source>
        <dbReference type="Proteomes" id="UP000192923"/>
    </source>
</evidence>
<keyword evidence="2" id="KW-0255">Endonuclease</keyword>
<keyword evidence="3" id="KW-1185">Reference proteome</keyword>
<organism evidence="2 3">
    <name type="scientific">Methylomagnum ishizawai</name>
    <dbReference type="NCBI Taxonomy" id="1760988"/>
    <lineage>
        <taxon>Bacteria</taxon>
        <taxon>Pseudomonadati</taxon>
        <taxon>Pseudomonadota</taxon>
        <taxon>Gammaproteobacteria</taxon>
        <taxon>Methylococcales</taxon>
        <taxon>Methylococcaceae</taxon>
        <taxon>Methylomagnum</taxon>
    </lineage>
</organism>
<dbReference type="CDD" id="cd00085">
    <property type="entry name" value="HNHc"/>
    <property type="match status" value="1"/>
</dbReference>
<dbReference type="PANTHER" id="PTHR33877:SF2">
    <property type="entry name" value="OS07G0170200 PROTEIN"/>
    <property type="match status" value="1"/>
</dbReference>
<dbReference type="OrthoDB" id="9802901at2"/>